<keyword evidence="6 10" id="KW-1133">Transmembrane helix</keyword>
<gene>
    <name evidence="12" type="ORF">WR25_08031</name>
</gene>
<keyword evidence="5" id="KW-0809">Transit peptide</keyword>
<dbReference type="InterPro" id="IPR001708">
    <property type="entry name" value="YidC/ALB3/OXA1/COX18"/>
</dbReference>
<accession>A0A2A2JDJ9</accession>
<feature type="transmembrane region" description="Helical" evidence="10">
    <location>
        <begin position="147"/>
        <end position="168"/>
    </location>
</feature>
<protein>
    <recommendedName>
        <fullName evidence="11">Membrane insertase YidC/Oxa/ALB C-terminal domain-containing protein</fullName>
    </recommendedName>
</protein>
<evidence type="ECO:0000256" key="1">
    <source>
        <dbReference type="ARBA" id="ARBA00004448"/>
    </source>
</evidence>
<evidence type="ECO:0000256" key="7">
    <source>
        <dbReference type="ARBA" id="ARBA00023128"/>
    </source>
</evidence>
<keyword evidence="3 9" id="KW-0812">Transmembrane</keyword>
<evidence type="ECO:0000256" key="9">
    <source>
        <dbReference type="RuleBase" id="RU003945"/>
    </source>
</evidence>
<evidence type="ECO:0000256" key="2">
    <source>
        <dbReference type="ARBA" id="ARBA00009877"/>
    </source>
</evidence>
<feature type="transmembrane region" description="Helical" evidence="10">
    <location>
        <begin position="269"/>
        <end position="288"/>
    </location>
</feature>
<dbReference type="EMBL" id="LIAE01010498">
    <property type="protein sequence ID" value="PAV59820.1"/>
    <property type="molecule type" value="Genomic_DNA"/>
</dbReference>
<evidence type="ECO:0000256" key="4">
    <source>
        <dbReference type="ARBA" id="ARBA00022792"/>
    </source>
</evidence>
<evidence type="ECO:0000256" key="3">
    <source>
        <dbReference type="ARBA" id="ARBA00022692"/>
    </source>
</evidence>
<dbReference type="Proteomes" id="UP000218231">
    <property type="component" value="Unassembled WGS sequence"/>
</dbReference>
<dbReference type="PANTHER" id="PTHR12428">
    <property type="entry name" value="OXA1"/>
    <property type="match status" value="1"/>
</dbReference>
<dbReference type="InterPro" id="IPR028055">
    <property type="entry name" value="YidC/Oxa/ALB_C"/>
</dbReference>
<comment type="subcellular location">
    <subcellularLocation>
        <location evidence="9">Membrane</location>
        <topology evidence="9">Multi-pass membrane protein</topology>
    </subcellularLocation>
    <subcellularLocation>
        <location evidence="1">Mitochondrion inner membrane</location>
        <topology evidence="1">Multi-pass membrane protein</topology>
    </subcellularLocation>
</comment>
<dbReference type="GO" id="GO:0032977">
    <property type="term" value="F:membrane insertase activity"/>
    <property type="evidence" value="ECO:0007669"/>
    <property type="project" value="InterPro"/>
</dbReference>
<proteinExistence type="inferred from homology"/>
<evidence type="ECO:0000256" key="6">
    <source>
        <dbReference type="ARBA" id="ARBA00022989"/>
    </source>
</evidence>
<feature type="transmembrane region" description="Helical" evidence="10">
    <location>
        <begin position="300"/>
        <end position="320"/>
    </location>
</feature>
<evidence type="ECO:0000313" key="13">
    <source>
        <dbReference type="Proteomes" id="UP000218231"/>
    </source>
</evidence>
<evidence type="ECO:0000259" key="11">
    <source>
        <dbReference type="Pfam" id="PF02096"/>
    </source>
</evidence>
<dbReference type="STRING" id="2018661.A0A2A2JDJ9"/>
<dbReference type="Pfam" id="PF02096">
    <property type="entry name" value="60KD_IMP"/>
    <property type="match status" value="1"/>
</dbReference>
<dbReference type="GO" id="GO:0032979">
    <property type="term" value="P:protein insertion into mitochondrial inner membrane from matrix"/>
    <property type="evidence" value="ECO:0007669"/>
    <property type="project" value="TreeGrafter"/>
</dbReference>
<dbReference type="AlphaFoldDB" id="A0A2A2JDJ9"/>
<organism evidence="12 13">
    <name type="scientific">Diploscapter pachys</name>
    <dbReference type="NCBI Taxonomy" id="2018661"/>
    <lineage>
        <taxon>Eukaryota</taxon>
        <taxon>Metazoa</taxon>
        <taxon>Ecdysozoa</taxon>
        <taxon>Nematoda</taxon>
        <taxon>Chromadorea</taxon>
        <taxon>Rhabditida</taxon>
        <taxon>Rhabditina</taxon>
        <taxon>Rhabditomorpha</taxon>
        <taxon>Rhabditoidea</taxon>
        <taxon>Rhabditidae</taxon>
        <taxon>Diploscapter</taxon>
    </lineage>
</organism>
<dbReference type="OrthoDB" id="2148490at2759"/>
<comment type="similarity">
    <text evidence="2 9">Belongs to the OXA1/ALB3/YidC family.</text>
</comment>
<evidence type="ECO:0000256" key="8">
    <source>
        <dbReference type="ARBA" id="ARBA00023136"/>
    </source>
</evidence>
<dbReference type="CDD" id="cd20069">
    <property type="entry name" value="5TM_Oxa1-like"/>
    <property type="match status" value="1"/>
</dbReference>
<evidence type="ECO:0000256" key="10">
    <source>
        <dbReference type="SAM" id="Phobius"/>
    </source>
</evidence>
<keyword evidence="7" id="KW-0496">Mitochondrion</keyword>
<comment type="caution">
    <text evidence="12">The sequence shown here is derived from an EMBL/GenBank/DDBJ whole genome shotgun (WGS) entry which is preliminary data.</text>
</comment>
<dbReference type="PANTHER" id="PTHR12428:SF66">
    <property type="entry name" value="MITOCHONDRIAL INNER MEMBRANE PROTEIN OXA1L"/>
    <property type="match status" value="1"/>
</dbReference>
<name>A0A2A2JDJ9_9BILA</name>
<feature type="domain" description="Membrane insertase YidC/Oxa/ALB C-terminal" evidence="11">
    <location>
        <begin position="147"/>
        <end position="337"/>
    </location>
</feature>
<keyword evidence="8 10" id="KW-0472">Membrane</keyword>
<evidence type="ECO:0000256" key="5">
    <source>
        <dbReference type="ARBA" id="ARBA00022946"/>
    </source>
</evidence>
<keyword evidence="13" id="KW-1185">Reference proteome</keyword>
<keyword evidence="4" id="KW-0999">Mitochondrion inner membrane</keyword>
<dbReference type="GO" id="GO:0005743">
    <property type="term" value="C:mitochondrial inner membrane"/>
    <property type="evidence" value="ECO:0007669"/>
    <property type="project" value="UniProtKB-SubCell"/>
</dbReference>
<evidence type="ECO:0000313" key="12">
    <source>
        <dbReference type="EMBL" id="PAV59820.1"/>
    </source>
</evidence>
<sequence>MLHASRQAVAMSSFACRSRFRVPLPICSSSCVSSQITSKRTFVSSHRPSTSCILNQTEALTVGKVLLSARLAVQRRQISSADVFNTRDAVSDIPAAPIPPLPEPTLDELVAQGQSVLDELGLISWWKPSSYFRLALESIHLHTELPWWLTIVTATIILRLSLIIVPIMSQRLVAKQQQFKPELDEFRQRIDEARKEGNNMLVQQVLMEQQDFMKKKDIKLGRQLIVMLANGAVFATQFFAVKRMAEMNYPGFSTGGAFWFTDLTVCDPYYALPIISATTMAIIARIGIEFGQTSDSMSPGMRMGMLYGMPIAILVFSSQFPAALCVYWSASNFISLIYAGVFRVPAIRSALNIPPLVHHPNVKSKGVKASVKEIYSNYKDKKKIPPTITAIRNEDLKKFKAAGKNKPVV</sequence>
<reference evidence="12 13" key="1">
    <citation type="journal article" date="2017" name="Curr. Biol.">
        <title>Genome architecture and evolution of a unichromosomal asexual nematode.</title>
        <authorList>
            <person name="Fradin H."/>
            <person name="Zegar C."/>
            <person name="Gutwein M."/>
            <person name="Lucas J."/>
            <person name="Kovtun M."/>
            <person name="Corcoran D."/>
            <person name="Baugh L.R."/>
            <person name="Kiontke K."/>
            <person name="Gunsalus K."/>
            <person name="Fitch D.H."/>
            <person name="Piano F."/>
        </authorList>
    </citation>
    <scope>NUCLEOTIDE SEQUENCE [LARGE SCALE GENOMIC DNA]</scope>
    <source>
        <strain evidence="12">PF1309</strain>
    </source>
</reference>
<feature type="transmembrane region" description="Helical" evidence="10">
    <location>
        <begin position="224"/>
        <end position="241"/>
    </location>
</feature>